<keyword evidence="2" id="KW-0378">Hydrolase</keyword>
<dbReference type="SUPFAM" id="SSF53474">
    <property type="entry name" value="alpha/beta-Hydrolases"/>
    <property type="match status" value="1"/>
</dbReference>
<dbReference type="PANTHER" id="PTHR43265:SF1">
    <property type="entry name" value="ESTERASE ESTD"/>
    <property type="match status" value="1"/>
</dbReference>
<dbReference type="PANTHER" id="PTHR43265">
    <property type="entry name" value="ESTERASE ESTD"/>
    <property type="match status" value="1"/>
</dbReference>
<accession>A0A5R9G9B5</accession>
<feature type="domain" description="Serine aminopeptidase S33" evidence="1">
    <location>
        <begin position="57"/>
        <end position="254"/>
    </location>
</feature>
<dbReference type="Proteomes" id="UP000309676">
    <property type="component" value="Unassembled WGS sequence"/>
</dbReference>
<comment type="caution">
    <text evidence="2">The sequence shown here is derived from an EMBL/GenBank/DDBJ whole genome shotgun (WGS) entry which is preliminary data.</text>
</comment>
<dbReference type="OrthoDB" id="9809549at2"/>
<proteinExistence type="predicted"/>
<dbReference type="InterPro" id="IPR022742">
    <property type="entry name" value="Hydrolase_4"/>
</dbReference>
<dbReference type="Gene3D" id="3.40.50.1820">
    <property type="entry name" value="alpha/beta hydrolase"/>
    <property type="match status" value="1"/>
</dbReference>
<evidence type="ECO:0000259" key="1">
    <source>
        <dbReference type="Pfam" id="PF12146"/>
    </source>
</evidence>
<dbReference type="EMBL" id="VCIW01000012">
    <property type="protein sequence ID" value="TLS50956.1"/>
    <property type="molecule type" value="Genomic_DNA"/>
</dbReference>
<name>A0A5R9G9B5_9BACL</name>
<dbReference type="AlphaFoldDB" id="A0A5R9G9B5"/>
<protein>
    <submittedName>
        <fullName evidence="2">Alpha/beta hydrolase</fullName>
    </submittedName>
</protein>
<evidence type="ECO:0000313" key="3">
    <source>
        <dbReference type="Proteomes" id="UP000309676"/>
    </source>
</evidence>
<dbReference type="RefSeq" id="WP_138195642.1">
    <property type="nucleotide sequence ID" value="NZ_VCIW01000012.1"/>
</dbReference>
<dbReference type="Pfam" id="PF12146">
    <property type="entry name" value="Hydrolase_4"/>
    <property type="match status" value="1"/>
</dbReference>
<dbReference type="InterPro" id="IPR053145">
    <property type="entry name" value="AB_hydrolase_Est10"/>
</dbReference>
<keyword evidence="3" id="KW-1185">Reference proteome</keyword>
<reference evidence="2 3" key="1">
    <citation type="submission" date="2019-05" db="EMBL/GenBank/DDBJ databases">
        <authorList>
            <person name="Narsing Rao M.P."/>
            <person name="Li W.J."/>
        </authorList>
    </citation>
    <scope>NUCLEOTIDE SEQUENCE [LARGE SCALE GENOMIC DNA]</scope>
    <source>
        <strain evidence="2 3">SYSU_K30003</strain>
    </source>
</reference>
<sequence>MNPSFHEQEVTIPAAYPLAATLTLPAGVSNDSKVPVVVMVHGSGDLDRDENSKQLRINAFKELSDHIASLGFATLRYDKRGVGRSGGSFLEAGFFDLVDDAEAAVRYAKSRSELDQERIVLLGHSEGSMVAPAVNVRLPVQGMILLAPTAEPLPDTTAWQREQMYEELRTMKGFSGWLVRLLKVENKIVKMNDEMIAAIRSSDAPVVKYKGKKINAKWQRDHERYDVRIPLREIACPVFAIVGDKDVQVKKDDVNGIRDLVQGPCETLVIEDMTHLLRKTDKDLRFSVILKDYKNQVKRPIEPELTAAVSRWLNAWKSEAR</sequence>
<gene>
    <name evidence="2" type="ORF">FE782_18080</name>
</gene>
<organism evidence="2 3">
    <name type="scientific">Paenibacillus antri</name>
    <dbReference type="NCBI Taxonomy" id="2582848"/>
    <lineage>
        <taxon>Bacteria</taxon>
        <taxon>Bacillati</taxon>
        <taxon>Bacillota</taxon>
        <taxon>Bacilli</taxon>
        <taxon>Bacillales</taxon>
        <taxon>Paenibacillaceae</taxon>
        <taxon>Paenibacillus</taxon>
    </lineage>
</organism>
<dbReference type="InterPro" id="IPR029058">
    <property type="entry name" value="AB_hydrolase_fold"/>
</dbReference>
<dbReference type="GO" id="GO:0052689">
    <property type="term" value="F:carboxylic ester hydrolase activity"/>
    <property type="evidence" value="ECO:0007669"/>
    <property type="project" value="TreeGrafter"/>
</dbReference>
<evidence type="ECO:0000313" key="2">
    <source>
        <dbReference type="EMBL" id="TLS50956.1"/>
    </source>
</evidence>